<feature type="region of interest" description="Disordered" evidence="2">
    <location>
        <begin position="1"/>
        <end position="45"/>
    </location>
</feature>
<name>A0ABN9WP72_9DINO</name>
<evidence type="ECO:0000256" key="1">
    <source>
        <dbReference type="PROSITE-ProRule" id="PRU00708"/>
    </source>
</evidence>
<evidence type="ECO:0000313" key="3">
    <source>
        <dbReference type="EMBL" id="CAK0888455.1"/>
    </source>
</evidence>
<proteinExistence type="predicted"/>
<feature type="repeat" description="PPR" evidence="1">
    <location>
        <begin position="411"/>
        <end position="445"/>
    </location>
</feature>
<dbReference type="PANTHER" id="PTHR47938:SF35">
    <property type="entry name" value="PENTATRICOPEPTIDE REPEAT-CONTAINING PROTEIN 4, MITOCHONDRIAL-RELATED"/>
    <property type="match status" value="1"/>
</dbReference>
<evidence type="ECO:0000313" key="4">
    <source>
        <dbReference type="Proteomes" id="UP001189429"/>
    </source>
</evidence>
<feature type="repeat" description="PPR" evidence="1">
    <location>
        <begin position="205"/>
        <end position="239"/>
    </location>
</feature>
<feature type="compositionally biased region" description="Gly residues" evidence="2">
    <location>
        <begin position="142"/>
        <end position="151"/>
    </location>
</feature>
<keyword evidence="4" id="KW-1185">Reference proteome</keyword>
<dbReference type="PROSITE" id="PS51375">
    <property type="entry name" value="PPR"/>
    <property type="match status" value="4"/>
</dbReference>
<dbReference type="InterPro" id="IPR002885">
    <property type="entry name" value="PPR_rpt"/>
</dbReference>
<feature type="repeat" description="PPR" evidence="1">
    <location>
        <begin position="52"/>
        <end position="86"/>
    </location>
</feature>
<dbReference type="Gene3D" id="3.30.1370.110">
    <property type="match status" value="1"/>
</dbReference>
<evidence type="ECO:0008006" key="5">
    <source>
        <dbReference type="Google" id="ProtNLM"/>
    </source>
</evidence>
<dbReference type="SUPFAM" id="SSF160443">
    <property type="entry name" value="SMR domain-like"/>
    <property type="match status" value="1"/>
</dbReference>
<sequence length="785" mass="83574">QVGRLSRRAPGPESELSIPQGAAPRGLCATGNAWPRSRAPTPPRPVARRAAELRGFAEAVSGLTRAGRAAEALELFERARRSHVDPDRVLYNPRARRRHERDLSGVRGRLLRQRGAPSPHPRGRHLQRRCRRASRASDGRGEGVWGAGGEAVRGPPGAHAHVLLWPSDNAAVSACEKASRWDTALSLLREMHILGALRDRSLDPDAATYNAAVGACVDGQQPLRAVDLFEEMQQHGLRPDAISFASAVEACRQTREWAAALRLLERLCHEGVAETTRRLSEPGRRLWDVALALFWRLRASGAHADVTACNAALSACQRGRRPAEALALLREQLLAGEEGCRSFNAAIASCSQGSAWRQALRLFREMRRREVAPDLVTFNSTIHAAGRAAERGEAGASELVAALRGSGLQPDRVTFNVAIGACEREDRWTDALALLTEMEQLELRPNVVTCNSAVGACGAGSRWDLALSLAGSLPLRGLRPTGATFAAAAVACERGRQWQRAVDVLAEMPWQRLKANVENYNSVISACGSASAWEYGTAVLADMQARWVVPDPVTYLAAISACATAGCWEQGLALLDACRARCGATPLEAFNAALSALEKGGQWQRALALFRGMGRPARGRPAAPAPDRVSYLAVLLALCEAGPAAAAALHAVYDEAAGGGGALELHGDRQADGALLLDLHGLPGAVAALAATRELERELSRRAWSGGERVAAFITGRGRRSEGGEAVLRGRVLAALRGRPGAEALVDAANPGCVVAWAAGNQALLALRSQPVAPPCRSGNVTDFP</sequence>
<organism evidence="3 4">
    <name type="scientific">Prorocentrum cordatum</name>
    <dbReference type="NCBI Taxonomy" id="2364126"/>
    <lineage>
        <taxon>Eukaryota</taxon>
        <taxon>Sar</taxon>
        <taxon>Alveolata</taxon>
        <taxon>Dinophyceae</taxon>
        <taxon>Prorocentrales</taxon>
        <taxon>Prorocentraceae</taxon>
        <taxon>Prorocentrum</taxon>
    </lineage>
</organism>
<accession>A0ABN9WP72</accession>
<dbReference type="Pfam" id="PF13812">
    <property type="entry name" value="PPR_3"/>
    <property type="match status" value="1"/>
</dbReference>
<dbReference type="Proteomes" id="UP001189429">
    <property type="component" value="Unassembled WGS sequence"/>
</dbReference>
<dbReference type="Pfam" id="PF01535">
    <property type="entry name" value="PPR"/>
    <property type="match status" value="4"/>
</dbReference>
<feature type="compositionally biased region" description="Basic residues" evidence="2">
    <location>
        <begin position="121"/>
        <end position="134"/>
    </location>
</feature>
<dbReference type="EMBL" id="CAUYUJ010019077">
    <property type="protein sequence ID" value="CAK0888455.1"/>
    <property type="molecule type" value="Genomic_DNA"/>
</dbReference>
<comment type="caution">
    <text evidence="3">The sequence shown here is derived from an EMBL/GenBank/DDBJ whole genome shotgun (WGS) entry which is preliminary data.</text>
</comment>
<feature type="non-terminal residue" evidence="3">
    <location>
        <position position="785"/>
    </location>
</feature>
<gene>
    <name evidence="3" type="ORF">PCOR1329_LOCUS69250</name>
</gene>
<protein>
    <recommendedName>
        <fullName evidence="5">Smr domain-containing protein</fullName>
    </recommendedName>
</protein>
<feature type="non-terminal residue" evidence="3">
    <location>
        <position position="1"/>
    </location>
</feature>
<dbReference type="PANTHER" id="PTHR47938">
    <property type="entry name" value="RESPIRATORY COMPLEX I CHAPERONE (CIA84), PUTATIVE (AFU_ORTHOLOGUE AFUA_2G06020)-RELATED"/>
    <property type="match status" value="1"/>
</dbReference>
<dbReference type="Gene3D" id="1.25.40.10">
    <property type="entry name" value="Tetratricopeptide repeat domain"/>
    <property type="match status" value="4"/>
</dbReference>
<dbReference type="NCBIfam" id="TIGR00756">
    <property type="entry name" value="PPR"/>
    <property type="match status" value="3"/>
</dbReference>
<reference evidence="3" key="1">
    <citation type="submission" date="2023-10" db="EMBL/GenBank/DDBJ databases">
        <authorList>
            <person name="Chen Y."/>
            <person name="Shah S."/>
            <person name="Dougan E. K."/>
            <person name="Thang M."/>
            <person name="Chan C."/>
        </authorList>
    </citation>
    <scope>NUCLEOTIDE SEQUENCE [LARGE SCALE GENOMIC DNA]</scope>
</reference>
<evidence type="ECO:0000256" key="2">
    <source>
        <dbReference type="SAM" id="MobiDB-lite"/>
    </source>
</evidence>
<dbReference type="InterPro" id="IPR036063">
    <property type="entry name" value="Smr_dom_sf"/>
</dbReference>
<feature type="region of interest" description="Disordered" evidence="2">
    <location>
        <begin position="112"/>
        <end position="152"/>
    </location>
</feature>
<feature type="repeat" description="PPR" evidence="1">
    <location>
        <begin position="339"/>
        <end position="373"/>
    </location>
</feature>
<dbReference type="InterPro" id="IPR011990">
    <property type="entry name" value="TPR-like_helical_dom_sf"/>
</dbReference>